<dbReference type="Proteomes" id="UP000614350">
    <property type="component" value="Unassembled WGS sequence"/>
</dbReference>
<keyword evidence="2" id="KW-1185">Reference proteome</keyword>
<accession>A0A834JMB8</accession>
<sequence>MTDPLFSRFVLRAQMRWRRGSSQEIQGVGGWILGVEGWDDSRPYSQKGILLFLPYTRISSTIYLFKPPPIYSWGNTPVVTMVVVTTTMVVQAPTATAPMAPVAATAAPISKGADLENS</sequence>
<reference evidence="1" key="1">
    <citation type="journal article" date="2020" name="G3 (Bethesda)">
        <title>High-Quality Assemblies for Three Invasive Social Wasps from the &lt;i&gt;Vespula&lt;/i&gt; Genus.</title>
        <authorList>
            <person name="Harrop T.W.R."/>
            <person name="Guhlin J."/>
            <person name="McLaughlin G.M."/>
            <person name="Permina E."/>
            <person name="Stockwell P."/>
            <person name="Gilligan J."/>
            <person name="Le Lec M.F."/>
            <person name="Gruber M.A.M."/>
            <person name="Quinn O."/>
            <person name="Lovegrove M."/>
            <person name="Duncan E.J."/>
            <person name="Remnant E.J."/>
            <person name="Van Eeckhoven J."/>
            <person name="Graham B."/>
            <person name="Knapp R.A."/>
            <person name="Langford K.W."/>
            <person name="Kronenberg Z."/>
            <person name="Press M.O."/>
            <person name="Eacker S.M."/>
            <person name="Wilson-Rankin E.E."/>
            <person name="Purcell J."/>
            <person name="Lester P.J."/>
            <person name="Dearden P.K."/>
        </authorList>
    </citation>
    <scope>NUCLEOTIDE SEQUENCE</scope>
    <source>
        <strain evidence="1">Marl-1</strain>
    </source>
</reference>
<organism evidence="1 2">
    <name type="scientific">Vespula vulgaris</name>
    <name type="common">Yellow jacket</name>
    <name type="synonym">Wasp</name>
    <dbReference type="NCBI Taxonomy" id="7454"/>
    <lineage>
        <taxon>Eukaryota</taxon>
        <taxon>Metazoa</taxon>
        <taxon>Ecdysozoa</taxon>
        <taxon>Arthropoda</taxon>
        <taxon>Hexapoda</taxon>
        <taxon>Insecta</taxon>
        <taxon>Pterygota</taxon>
        <taxon>Neoptera</taxon>
        <taxon>Endopterygota</taxon>
        <taxon>Hymenoptera</taxon>
        <taxon>Apocrita</taxon>
        <taxon>Aculeata</taxon>
        <taxon>Vespoidea</taxon>
        <taxon>Vespidae</taxon>
        <taxon>Vespinae</taxon>
        <taxon>Vespula</taxon>
    </lineage>
</organism>
<evidence type="ECO:0000313" key="1">
    <source>
        <dbReference type="EMBL" id="KAF7390849.1"/>
    </source>
</evidence>
<evidence type="ECO:0000313" key="2">
    <source>
        <dbReference type="Proteomes" id="UP000614350"/>
    </source>
</evidence>
<proteinExistence type="predicted"/>
<gene>
    <name evidence="1" type="ORF">HZH66_009329</name>
</gene>
<dbReference type="AlphaFoldDB" id="A0A834JMB8"/>
<name>A0A834JMB8_VESVU</name>
<protein>
    <submittedName>
        <fullName evidence="1">Uncharacterized protein</fullName>
    </submittedName>
</protein>
<dbReference type="EMBL" id="JACSEA010000010">
    <property type="protein sequence ID" value="KAF7390849.1"/>
    <property type="molecule type" value="Genomic_DNA"/>
</dbReference>
<comment type="caution">
    <text evidence="1">The sequence shown here is derived from an EMBL/GenBank/DDBJ whole genome shotgun (WGS) entry which is preliminary data.</text>
</comment>